<gene>
    <name evidence="3" type="ORF">ACFFTL_05830</name>
</gene>
<keyword evidence="2" id="KW-0472">Membrane</keyword>
<feature type="compositionally biased region" description="Polar residues" evidence="1">
    <location>
        <begin position="1"/>
        <end position="20"/>
    </location>
</feature>
<feature type="transmembrane region" description="Helical" evidence="2">
    <location>
        <begin position="91"/>
        <end position="112"/>
    </location>
</feature>
<evidence type="ECO:0000313" key="4">
    <source>
        <dbReference type="Proteomes" id="UP001589710"/>
    </source>
</evidence>
<dbReference type="Proteomes" id="UP001589710">
    <property type="component" value="Unassembled WGS sequence"/>
</dbReference>
<protein>
    <submittedName>
        <fullName evidence="3">Uncharacterized protein</fullName>
    </submittedName>
</protein>
<proteinExistence type="predicted"/>
<organism evidence="3 4">
    <name type="scientific">Streptomyces yanii</name>
    <dbReference type="NCBI Taxonomy" id="78510"/>
    <lineage>
        <taxon>Bacteria</taxon>
        <taxon>Bacillati</taxon>
        <taxon>Actinomycetota</taxon>
        <taxon>Actinomycetes</taxon>
        <taxon>Kitasatosporales</taxon>
        <taxon>Streptomycetaceae</taxon>
        <taxon>Streptomyces</taxon>
    </lineage>
</organism>
<reference evidence="3 4" key="1">
    <citation type="submission" date="2024-09" db="EMBL/GenBank/DDBJ databases">
        <authorList>
            <person name="Sun Q."/>
            <person name="Mori K."/>
        </authorList>
    </citation>
    <scope>NUCLEOTIDE SEQUENCE [LARGE SCALE GENOMIC DNA]</scope>
    <source>
        <strain evidence="3 4">JCM 3331</strain>
    </source>
</reference>
<evidence type="ECO:0000256" key="2">
    <source>
        <dbReference type="SAM" id="Phobius"/>
    </source>
</evidence>
<evidence type="ECO:0000256" key="1">
    <source>
        <dbReference type="SAM" id="MobiDB-lite"/>
    </source>
</evidence>
<keyword evidence="2" id="KW-0812">Transmembrane</keyword>
<dbReference type="RefSeq" id="WP_386143632.1">
    <property type="nucleotide sequence ID" value="NZ_BAAAXD010000035.1"/>
</dbReference>
<feature type="transmembrane region" description="Helical" evidence="2">
    <location>
        <begin position="33"/>
        <end position="56"/>
    </location>
</feature>
<comment type="caution">
    <text evidence="3">The sequence shown here is derived from an EMBL/GenBank/DDBJ whole genome shotgun (WGS) entry which is preliminary data.</text>
</comment>
<feature type="transmembrane region" description="Helical" evidence="2">
    <location>
        <begin position="62"/>
        <end position="79"/>
    </location>
</feature>
<feature type="region of interest" description="Disordered" evidence="1">
    <location>
        <begin position="1"/>
        <end position="27"/>
    </location>
</feature>
<sequence length="118" mass="12663">MSSTDPVPGYQTSDQHQGGSPRSVHRQGAPRRVALAVCTIADIAAGSLALWVLLYLLGANQANVFVAFVHGAADLLAWWSQDIFTMDTEGLRIILNYGLPAVMYMLIGHGIAARLNQA</sequence>
<name>A0ABV5R1Z4_9ACTN</name>
<accession>A0ABV5R1Z4</accession>
<dbReference type="EMBL" id="JBHMCG010000024">
    <property type="protein sequence ID" value="MFB9571871.1"/>
    <property type="molecule type" value="Genomic_DNA"/>
</dbReference>
<keyword evidence="2" id="KW-1133">Transmembrane helix</keyword>
<keyword evidence="4" id="KW-1185">Reference proteome</keyword>
<evidence type="ECO:0000313" key="3">
    <source>
        <dbReference type="EMBL" id="MFB9571871.1"/>
    </source>
</evidence>